<dbReference type="PANTHER" id="PTHR38032:SF1">
    <property type="entry name" value="RNA-BINDING PROTEIN KHPB N-TERMINAL DOMAIN-CONTAINING PROTEIN"/>
    <property type="match status" value="1"/>
</dbReference>
<proteinExistence type="predicted"/>
<evidence type="ECO:0000313" key="3">
    <source>
        <dbReference type="Proteomes" id="UP000269573"/>
    </source>
</evidence>
<dbReference type="PANTHER" id="PTHR38032">
    <property type="entry name" value="POLYMERASE-RELATED"/>
    <property type="match status" value="1"/>
</dbReference>
<sequence length="596" mass="66511">MRRAYMTSESYRLNPFEQSNNDGHISVINNQIYIKDAMKMGKQPFLLESDTVDVFVNGILLKGSKVVFNSDQVEWKLREKGSFFKIWVRADQLEAYFQLLESPKVSDLKPVHAAPSAQLELDGDIKLCLRRINEEFHKQGIVAPDIVSVMHELSNSTYKPVVIARGISPQAGKDGWLETYFENATSQMLEETDGKVNFRQGRSIPSVESGTVLGEIHPPELGKHGISVFGTPIEAPSGRELAVKAGKHIEISRGKCIALRSGRPVVTGDLTKCIDIQHVYEHKGNVNLETGNIFFNGDVVIHGDVEEEMHVESFGNITVYGNVYKSTLISAQNIYVTGTIFGSQLAGGRVGLLYSKVYNILDQFLKQFALLVDSVDIVLERFVRNGDKRATYGYLADLLIKMKFPMIAKLAMQYSEVMQFAGKMVPPEVLMVDRMLGTYRKSDLLQQKSTKQELISITDYMVKLHERIKDSIYEESDAVITSANGTRIETTGNIYVIGSGTVQSELYAGNQVVYKRSDSSCRGGRLVAGKEIEVREVISGHRIYLEAGEKIAVHSGSELRLVMNGAAMDVYDECREVIFIKVNGRISQIPMPKRNG</sequence>
<evidence type="ECO:0000313" key="2">
    <source>
        <dbReference type="EMBL" id="RNB83231.1"/>
    </source>
</evidence>
<accession>A0A3M8D6I8</accession>
<keyword evidence="3" id="KW-1185">Reference proteome</keyword>
<dbReference type="EMBL" id="RHHU01000011">
    <property type="protein sequence ID" value="RNB83231.1"/>
    <property type="molecule type" value="Genomic_DNA"/>
</dbReference>
<name>A0A3M8D6I8_9BACL</name>
<reference evidence="2 3" key="1">
    <citation type="submission" date="2018-10" db="EMBL/GenBank/DDBJ databases">
        <title>Phylogenomics of Brevibacillus.</title>
        <authorList>
            <person name="Dunlap C."/>
        </authorList>
    </citation>
    <scope>NUCLEOTIDE SEQUENCE [LARGE SCALE GENOMIC DNA]</scope>
    <source>
        <strain evidence="2 3">JCM 15774</strain>
    </source>
</reference>
<dbReference type="Proteomes" id="UP000269573">
    <property type="component" value="Unassembled WGS sequence"/>
</dbReference>
<comment type="caution">
    <text evidence="2">The sequence shown here is derived from an EMBL/GenBank/DDBJ whole genome shotgun (WGS) entry which is preliminary data.</text>
</comment>
<organism evidence="2 3">
    <name type="scientific">Brevibacillus nitrificans</name>
    <dbReference type="NCBI Taxonomy" id="651560"/>
    <lineage>
        <taxon>Bacteria</taxon>
        <taxon>Bacillati</taxon>
        <taxon>Bacillota</taxon>
        <taxon>Bacilli</taxon>
        <taxon>Bacillales</taxon>
        <taxon>Paenibacillaceae</taxon>
        <taxon>Brevibacillus</taxon>
    </lineage>
</organism>
<gene>
    <name evidence="2" type="ORF">EDM59_19555</name>
</gene>
<dbReference type="InterPro" id="IPR005646">
    <property type="entry name" value="FapA"/>
</dbReference>
<dbReference type="InterPro" id="IPR046865">
    <property type="entry name" value="FapA_b_solenoid"/>
</dbReference>
<evidence type="ECO:0000259" key="1">
    <source>
        <dbReference type="Pfam" id="PF20250"/>
    </source>
</evidence>
<dbReference type="AlphaFoldDB" id="A0A3M8D6I8"/>
<dbReference type="Pfam" id="PF20250">
    <property type="entry name" value="FapA_N"/>
    <property type="match status" value="1"/>
</dbReference>
<dbReference type="InterPro" id="IPR046866">
    <property type="entry name" value="FapA_N"/>
</dbReference>
<feature type="domain" description="Flagellar Assembly Protein A N-terminal region" evidence="1">
    <location>
        <begin position="85"/>
        <end position="267"/>
    </location>
</feature>
<protein>
    <submittedName>
        <fullName evidence="2">DUF342 domain-containing protein</fullName>
    </submittedName>
</protein>
<dbReference type="Pfam" id="PF03961">
    <property type="entry name" value="FapA"/>
    <property type="match status" value="1"/>
</dbReference>